<protein>
    <submittedName>
        <fullName evidence="1">Uncharacterized protein</fullName>
    </submittedName>
</protein>
<accession>A0A0C9X526</accession>
<dbReference type="AlphaFoldDB" id="A0A0C9X526"/>
<proteinExistence type="predicted"/>
<sequence length="176" mass="19561">MGIKKARERVSVAINSQVLILSRCQGFSTNNFVRLRQFNKKFRESRLKLTSVASPASHVSRKCLEMCDGKKNFSGTLLNDQITCDMPDAAGIRIPLTNFPTTTVCRPLISFCIPSTSFNFYPDTTLNSDLGHCFISFIAAILKPSCVACMVVSLRSEPKCPRNDRVSLTAELTLFN</sequence>
<dbReference type="HOGENOM" id="CLU_1525395_0_0_1"/>
<gene>
    <name evidence="1" type="ORF">K443DRAFT_284509</name>
</gene>
<dbReference type="EMBL" id="KN838723">
    <property type="protein sequence ID" value="KIJ96373.1"/>
    <property type="molecule type" value="Genomic_DNA"/>
</dbReference>
<evidence type="ECO:0000313" key="1">
    <source>
        <dbReference type="EMBL" id="KIJ96373.1"/>
    </source>
</evidence>
<keyword evidence="2" id="KW-1185">Reference proteome</keyword>
<name>A0A0C9X526_9AGAR</name>
<organism evidence="1 2">
    <name type="scientific">Laccaria amethystina LaAM-08-1</name>
    <dbReference type="NCBI Taxonomy" id="1095629"/>
    <lineage>
        <taxon>Eukaryota</taxon>
        <taxon>Fungi</taxon>
        <taxon>Dikarya</taxon>
        <taxon>Basidiomycota</taxon>
        <taxon>Agaricomycotina</taxon>
        <taxon>Agaricomycetes</taxon>
        <taxon>Agaricomycetidae</taxon>
        <taxon>Agaricales</taxon>
        <taxon>Agaricineae</taxon>
        <taxon>Hydnangiaceae</taxon>
        <taxon>Laccaria</taxon>
    </lineage>
</organism>
<reference evidence="1 2" key="1">
    <citation type="submission" date="2014-04" db="EMBL/GenBank/DDBJ databases">
        <authorList>
            <consortium name="DOE Joint Genome Institute"/>
            <person name="Kuo A."/>
            <person name="Kohler A."/>
            <person name="Nagy L.G."/>
            <person name="Floudas D."/>
            <person name="Copeland A."/>
            <person name="Barry K.W."/>
            <person name="Cichocki N."/>
            <person name="Veneault-Fourrey C."/>
            <person name="LaButti K."/>
            <person name="Lindquist E.A."/>
            <person name="Lipzen A."/>
            <person name="Lundell T."/>
            <person name="Morin E."/>
            <person name="Murat C."/>
            <person name="Sun H."/>
            <person name="Tunlid A."/>
            <person name="Henrissat B."/>
            <person name="Grigoriev I.V."/>
            <person name="Hibbett D.S."/>
            <person name="Martin F."/>
            <person name="Nordberg H.P."/>
            <person name="Cantor M.N."/>
            <person name="Hua S.X."/>
        </authorList>
    </citation>
    <scope>NUCLEOTIDE SEQUENCE [LARGE SCALE GENOMIC DNA]</scope>
    <source>
        <strain evidence="1 2">LaAM-08-1</strain>
    </source>
</reference>
<dbReference type="Proteomes" id="UP000054477">
    <property type="component" value="Unassembled WGS sequence"/>
</dbReference>
<evidence type="ECO:0000313" key="2">
    <source>
        <dbReference type="Proteomes" id="UP000054477"/>
    </source>
</evidence>
<reference evidence="2" key="2">
    <citation type="submission" date="2015-01" db="EMBL/GenBank/DDBJ databases">
        <title>Evolutionary Origins and Diversification of the Mycorrhizal Mutualists.</title>
        <authorList>
            <consortium name="DOE Joint Genome Institute"/>
            <consortium name="Mycorrhizal Genomics Consortium"/>
            <person name="Kohler A."/>
            <person name="Kuo A."/>
            <person name="Nagy L.G."/>
            <person name="Floudas D."/>
            <person name="Copeland A."/>
            <person name="Barry K.W."/>
            <person name="Cichocki N."/>
            <person name="Veneault-Fourrey C."/>
            <person name="LaButti K."/>
            <person name="Lindquist E.A."/>
            <person name="Lipzen A."/>
            <person name="Lundell T."/>
            <person name="Morin E."/>
            <person name="Murat C."/>
            <person name="Riley R."/>
            <person name="Ohm R."/>
            <person name="Sun H."/>
            <person name="Tunlid A."/>
            <person name="Henrissat B."/>
            <person name="Grigoriev I.V."/>
            <person name="Hibbett D.S."/>
            <person name="Martin F."/>
        </authorList>
    </citation>
    <scope>NUCLEOTIDE SEQUENCE [LARGE SCALE GENOMIC DNA]</scope>
    <source>
        <strain evidence="2">LaAM-08-1</strain>
    </source>
</reference>